<gene>
    <name evidence="7" type="ORF">LI90_4171</name>
</gene>
<dbReference type="InterPro" id="IPR029016">
    <property type="entry name" value="GAF-like_dom_sf"/>
</dbReference>
<evidence type="ECO:0000313" key="7">
    <source>
        <dbReference type="EMBL" id="KWX03121.1"/>
    </source>
</evidence>
<dbReference type="SMART" id="SM00065">
    <property type="entry name" value="GAF"/>
    <property type="match status" value="1"/>
</dbReference>
<evidence type="ECO:0000256" key="3">
    <source>
        <dbReference type="ARBA" id="ARBA00023015"/>
    </source>
</evidence>
<reference evidence="8" key="1">
    <citation type="submission" date="2015-04" db="EMBL/GenBank/DDBJ databases">
        <title>Physiological reanalysis, assessment of diazotrophy, and genome sequences of multiple isolates of Streptomyces thermoautotrophicus.</title>
        <authorList>
            <person name="MacKellar D.C."/>
            <person name="Lieber L."/>
            <person name="Norman J."/>
            <person name="Bolger A."/>
            <person name="Tobin C."/>
            <person name="Murray J.W."/>
            <person name="Chang R."/>
            <person name="Ford T."/>
            <person name="Nguyen P.Q."/>
            <person name="Woodward J."/>
            <person name="Permingeat H."/>
            <person name="Joshi N.S."/>
            <person name="Silver P.A."/>
            <person name="Usadel B."/>
            <person name="Rutherford A.W."/>
            <person name="Friesen M."/>
            <person name="Prell J."/>
        </authorList>
    </citation>
    <scope>NUCLEOTIDE SEQUENCE [LARGE SCALE GENOMIC DNA]</scope>
    <source>
        <strain evidence="8">H1</strain>
    </source>
</reference>
<evidence type="ECO:0000313" key="8">
    <source>
        <dbReference type="Proteomes" id="UP000070188"/>
    </source>
</evidence>
<dbReference type="SMART" id="SM01012">
    <property type="entry name" value="ANTAR"/>
    <property type="match status" value="1"/>
</dbReference>
<dbReference type="Pfam" id="PF03861">
    <property type="entry name" value="ANTAR"/>
    <property type="match status" value="1"/>
</dbReference>
<proteinExistence type="predicted"/>
<dbReference type="Proteomes" id="UP000070188">
    <property type="component" value="Unassembled WGS sequence"/>
</dbReference>
<dbReference type="RefSeq" id="WP_066890549.1">
    <property type="nucleotide sequence ID" value="NZ_LAXD01000001.1"/>
</dbReference>
<keyword evidence="1" id="KW-0808">Transferase</keyword>
<name>A0A132MYZ4_9ACTN</name>
<dbReference type="InterPro" id="IPR011006">
    <property type="entry name" value="CheY-like_superfamily"/>
</dbReference>
<organism evidence="7 8">
    <name type="scientific">Carbonactinospora thermoautotrophica</name>
    <dbReference type="NCBI Taxonomy" id="1469144"/>
    <lineage>
        <taxon>Bacteria</taxon>
        <taxon>Bacillati</taxon>
        <taxon>Actinomycetota</taxon>
        <taxon>Actinomycetes</taxon>
        <taxon>Kitasatosporales</taxon>
        <taxon>Carbonactinosporaceae</taxon>
        <taxon>Carbonactinospora</taxon>
    </lineage>
</organism>
<sequence>MRAETLVRELTAIVDLTQSDHHSEPVCNRVVEAVVRSVPGCDGATLWLWRGEPYAIHTATHPDLARLDELQFQLLEGPGIEALAEHRTAWVPDTLHDEERPAFNTVAVRYGVRCCLALGFPIEPGGGLLQLYAARPYRLRRDLEPTLALIALQARAAIRNTWLYREAQAEAEQMRLARESSVVIEEAKGIIMHACGCDADEAFNRLRRISQHGQIKLVTVAQRLVNQVARRRAGAPRGTRADRVTGAPGAGTERGNDVPGAGSDGQAAGFRGRGGPV</sequence>
<comment type="caution">
    <text evidence="7">The sequence shown here is derived from an EMBL/GenBank/DDBJ whole genome shotgun (WGS) entry which is preliminary data.</text>
</comment>
<dbReference type="EMBL" id="LAXD01000001">
    <property type="protein sequence ID" value="KWX03121.1"/>
    <property type="molecule type" value="Genomic_DNA"/>
</dbReference>
<dbReference type="PROSITE" id="PS50921">
    <property type="entry name" value="ANTAR"/>
    <property type="match status" value="1"/>
</dbReference>
<evidence type="ECO:0000256" key="2">
    <source>
        <dbReference type="ARBA" id="ARBA00022777"/>
    </source>
</evidence>
<dbReference type="GO" id="GO:0003723">
    <property type="term" value="F:RNA binding"/>
    <property type="evidence" value="ECO:0007669"/>
    <property type="project" value="InterPro"/>
</dbReference>
<dbReference type="SUPFAM" id="SSF55781">
    <property type="entry name" value="GAF domain-like"/>
    <property type="match status" value="1"/>
</dbReference>
<feature type="domain" description="ANTAR" evidence="6">
    <location>
        <begin position="164"/>
        <end position="225"/>
    </location>
</feature>
<keyword evidence="8" id="KW-1185">Reference proteome</keyword>
<evidence type="ECO:0000256" key="4">
    <source>
        <dbReference type="ARBA" id="ARBA00023163"/>
    </source>
</evidence>
<dbReference type="InterPro" id="IPR005561">
    <property type="entry name" value="ANTAR"/>
</dbReference>
<evidence type="ECO:0000256" key="5">
    <source>
        <dbReference type="SAM" id="MobiDB-lite"/>
    </source>
</evidence>
<keyword evidence="4" id="KW-0804">Transcription</keyword>
<dbReference type="STRING" id="1469144.LI90_4171"/>
<dbReference type="InterPro" id="IPR036388">
    <property type="entry name" value="WH-like_DNA-bd_sf"/>
</dbReference>
<accession>A0A132MYZ4</accession>
<dbReference type="Gene3D" id="1.10.10.10">
    <property type="entry name" value="Winged helix-like DNA-binding domain superfamily/Winged helix DNA-binding domain"/>
    <property type="match status" value="1"/>
</dbReference>
<evidence type="ECO:0000256" key="1">
    <source>
        <dbReference type="ARBA" id="ARBA00022679"/>
    </source>
</evidence>
<dbReference type="PATRIC" id="fig|1469144.10.peg.4473"/>
<keyword evidence="2" id="KW-0418">Kinase</keyword>
<dbReference type="AlphaFoldDB" id="A0A132MYZ4"/>
<dbReference type="SUPFAM" id="SSF52172">
    <property type="entry name" value="CheY-like"/>
    <property type="match status" value="1"/>
</dbReference>
<evidence type="ECO:0000259" key="6">
    <source>
        <dbReference type="PROSITE" id="PS50921"/>
    </source>
</evidence>
<dbReference type="GO" id="GO:0016301">
    <property type="term" value="F:kinase activity"/>
    <property type="evidence" value="ECO:0007669"/>
    <property type="project" value="UniProtKB-KW"/>
</dbReference>
<dbReference type="Gene3D" id="3.30.450.40">
    <property type="match status" value="1"/>
</dbReference>
<dbReference type="InterPro" id="IPR003018">
    <property type="entry name" value="GAF"/>
</dbReference>
<keyword evidence="3" id="KW-0805">Transcription regulation</keyword>
<protein>
    <recommendedName>
        <fullName evidence="6">ANTAR domain-containing protein</fullName>
    </recommendedName>
</protein>
<feature type="region of interest" description="Disordered" evidence="5">
    <location>
        <begin position="231"/>
        <end position="277"/>
    </location>
</feature>